<feature type="domain" description="VOC" evidence="1">
    <location>
        <begin position="2"/>
        <end position="118"/>
    </location>
</feature>
<evidence type="ECO:0000313" key="2">
    <source>
        <dbReference type="EMBL" id="MBB4844839.1"/>
    </source>
</evidence>
<dbReference type="AlphaFoldDB" id="A0A840LFM5"/>
<dbReference type="Proteomes" id="UP000562027">
    <property type="component" value="Unassembled WGS sequence"/>
</dbReference>
<dbReference type="Pfam" id="PF00903">
    <property type="entry name" value="Glyoxalase"/>
    <property type="match status" value="1"/>
</dbReference>
<keyword evidence="2" id="KW-0223">Dioxygenase</keyword>
<dbReference type="PANTHER" id="PTHR41294">
    <property type="entry name" value="CADMIUM-INDUCED PROTEIN CADI"/>
    <property type="match status" value="1"/>
</dbReference>
<dbReference type="EMBL" id="JACHLP010000006">
    <property type="protein sequence ID" value="MBB4844839.1"/>
    <property type="molecule type" value="Genomic_DNA"/>
</dbReference>
<dbReference type="PROSITE" id="PS51819">
    <property type="entry name" value="VOC"/>
    <property type="match status" value="1"/>
</dbReference>
<dbReference type="InterPro" id="IPR052393">
    <property type="entry name" value="Cadmium-induced_rsp"/>
</dbReference>
<dbReference type="Gene3D" id="3.10.180.10">
    <property type="entry name" value="2,3-Dihydroxybiphenyl 1,2-Dioxygenase, domain 1"/>
    <property type="match status" value="1"/>
</dbReference>
<dbReference type="GO" id="GO:0051213">
    <property type="term" value="F:dioxygenase activity"/>
    <property type="evidence" value="ECO:0007669"/>
    <property type="project" value="UniProtKB-KW"/>
</dbReference>
<dbReference type="NCBIfam" id="NF041414">
    <property type="entry name" value="ArsI_CadI_VOC"/>
    <property type="match status" value="1"/>
</dbReference>
<evidence type="ECO:0000313" key="3">
    <source>
        <dbReference type="Proteomes" id="UP000562027"/>
    </source>
</evidence>
<reference evidence="2 3" key="1">
    <citation type="submission" date="2020-08" db="EMBL/GenBank/DDBJ databases">
        <title>Functional genomics of gut bacteria from endangered species of beetles.</title>
        <authorList>
            <person name="Carlos-Shanley C."/>
        </authorList>
    </citation>
    <scope>NUCLEOTIDE SEQUENCE [LARGE SCALE GENOMIC DNA]</scope>
    <source>
        <strain evidence="2 3">S00239</strain>
    </source>
</reference>
<dbReference type="GO" id="GO:0046686">
    <property type="term" value="P:response to cadmium ion"/>
    <property type="evidence" value="ECO:0007669"/>
    <property type="project" value="TreeGrafter"/>
</dbReference>
<dbReference type="PANTHER" id="PTHR41294:SF1">
    <property type="entry name" value="CADMIUM-INDUCED PROTEIN CADI"/>
    <property type="match status" value="1"/>
</dbReference>
<keyword evidence="3" id="KW-1185">Reference proteome</keyword>
<dbReference type="InterPro" id="IPR049789">
    <property type="entry name" value="ArsI/CadI-like"/>
</dbReference>
<dbReference type="GO" id="GO:0016829">
    <property type="term" value="F:lyase activity"/>
    <property type="evidence" value="ECO:0007669"/>
    <property type="project" value="UniProtKB-KW"/>
</dbReference>
<organism evidence="2 3">
    <name type="scientific">Roseateles oligotrophus</name>
    <dbReference type="NCBI Taxonomy" id="1769250"/>
    <lineage>
        <taxon>Bacteria</taxon>
        <taxon>Pseudomonadati</taxon>
        <taxon>Pseudomonadota</taxon>
        <taxon>Betaproteobacteria</taxon>
        <taxon>Burkholderiales</taxon>
        <taxon>Sphaerotilaceae</taxon>
        <taxon>Roseateles</taxon>
    </lineage>
</organism>
<name>A0A840LFM5_9BURK</name>
<dbReference type="InterPro" id="IPR004360">
    <property type="entry name" value="Glyas_Fos-R_dOase_dom"/>
</dbReference>
<comment type="caution">
    <text evidence="2">The sequence shown here is derived from an EMBL/GenBank/DDBJ whole genome shotgun (WGS) entry which is preliminary data.</text>
</comment>
<keyword evidence="2" id="KW-0456">Lyase</keyword>
<sequence length="170" mass="18162">MKRFHVHLAVQSLDASIAFYSRLFGQAPAKQRDDYAKWMLDDPGLNFAISSRGHAAGLNHFGFQVDSSEELAGLKRLAQAAAGAAQVLDQDAAACCYARSEKHWTLDPQGLAWEHFHTLDDAPEFGQDGADQSGACCIPLRASADDGPQARGQCCLPRSAVAPTQGACCG</sequence>
<evidence type="ECO:0000259" key="1">
    <source>
        <dbReference type="PROSITE" id="PS51819"/>
    </source>
</evidence>
<proteinExistence type="predicted"/>
<dbReference type="InterPro" id="IPR037523">
    <property type="entry name" value="VOC_core"/>
</dbReference>
<accession>A0A840LFM5</accession>
<protein>
    <submittedName>
        <fullName evidence="2">Catechol 2,3-dioxygenase-like lactoylglutathione lyase family enzyme</fullName>
    </submittedName>
</protein>
<gene>
    <name evidence="2" type="ORF">HNP55_003383</name>
</gene>
<dbReference type="SUPFAM" id="SSF54593">
    <property type="entry name" value="Glyoxalase/Bleomycin resistance protein/Dihydroxybiphenyl dioxygenase"/>
    <property type="match status" value="1"/>
</dbReference>
<keyword evidence="2" id="KW-0560">Oxidoreductase</keyword>
<dbReference type="RefSeq" id="WP_184301808.1">
    <property type="nucleotide sequence ID" value="NZ_JACHLP010000006.1"/>
</dbReference>
<dbReference type="InterPro" id="IPR029068">
    <property type="entry name" value="Glyas_Bleomycin-R_OHBP_Dase"/>
</dbReference>